<comment type="subcellular location">
    <subcellularLocation>
        <location evidence="1">Cytoplasm</location>
    </subcellularLocation>
</comment>
<dbReference type="PANTHER" id="PTHR21162:SF0">
    <property type="entry name" value="P53 AND DNA DAMAGE-REGULATED PROTEIN 1"/>
    <property type="match status" value="1"/>
</dbReference>
<keyword evidence="2" id="KW-0963">Cytoplasm</keyword>
<accession>A0A6N2MU94</accession>
<name>A0A6N2MU94_SALVM</name>
<evidence type="ECO:0000256" key="1">
    <source>
        <dbReference type="ARBA" id="ARBA00004496"/>
    </source>
</evidence>
<evidence type="ECO:0000256" key="3">
    <source>
        <dbReference type="ARBA" id="ARBA00023186"/>
    </source>
</evidence>
<gene>
    <name evidence="4" type="ORF">SVIM_LOCUS413092</name>
</gene>
<proteinExistence type="predicted"/>
<sequence length="153" mass="17402">MDEGMQQFQQSLVELENDAEHVLLARNQVVENDNERNGNRGALAALRKRTKATKTSIKSLFESIMKDIGNSGSRDAPSVKRICGTCGNHDEKRNLDNVLQEVMFLLLFHFMPPTLSWRKVMNSLNMKQKNCKDDEICLKFSSQDSGQKKRALT</sequence>
<dbReference type="InterPro" id="IPR030482">
    <property type="entry name" value="PDRG1"/>
</dbReference>
<evidence type="ECO:0000313" key="4">
    <source>
        <dbReference type="EMBL" id="VFU57195.1"/>
    </source>
</evidence>
<dbReference type="AlphaFoldDB" id="A0A6N2MU94"/>
<dbReference type="GO" id="GO:0005737">
    <property type="term" value="C:cytoplasm"/>
    <property type="evidence" value="ECO:0007669"/>
    <property type="project" value="UniProtKB-SubCell"/>
</dbReference>
<organism evidence="4">
    <name type="scientific">Salix viminalis</name>
    <name type="common">Common osier</name>
    <name type="synonym">Basket willow</name>
    <dbReference type="NCBI Taxonomy" id="40686"/>
    <lineage>
        <taxon>Eukaryota</taxon>
        <taxon>Viridiplantae</taxon>
        <taxon>Streptophyta</taxon>
        <taxon>Embryophyta</taxon>
        <taxon>Tracheophyta</taxon>
        <taxon>Spermatophyta</taxon>
        <taxon>Magnoliopsida</taxon>
        <taxon>eudicotyledons</taxon>
        <taxon>Gunneridae</taxon>
        <taxon>Pentapetalae</taxon>
        <taxon>rosids</taxon>
        <taxon>fabids</taxon>
        <taxon>Malpighiales</taxon>
        <taxon>Salicaceae</taxon>
        <taxon>Saliceae</taxon>
        <taxon>Salix</taxon>
    </lineage>
</organism>
<dbReference type="PANTHER" id="PTHR21162">
    <property type="entry name" value="P53 AND DNA DAMAGE-REGULATED PROTEIN"/>
    <property type="match status" value="1"/>
</dbReference>
<dbReference type="EMBL" id="CAADRP010001941">
    <property type="protein sequence ID" value="VFU57195.1"/>
    <property type="molecule type" value="Genomic_DNA"/>
</dbReference>
<evidence type="ECO:0000256" key="2">
    <source>
        <dbReference type="ARBA" id="ARBA00022490"/>
    </source>
</evidence>
<protein>
    <submittedName>
        <fullName evidence="4">Uncharacterized protein</fullName>
    </submittedName>
</protein>
<keyword evidence="3" id="KW-0143">Chaperone</keyword>
<reference evidence="4" key="1">
    <citation type="submission" date="2019-03" db="EMBL/GenBank/DDBJ databases">
        <authorList>
            <person name="Mank J."/>
            <person name="Almeida P."/>
        </authorList>
    </citation>
    <scope>NUCLEOTIDE SEQUENCE</scope>
    <source>
        <strain evidence="4">78183</strain>
    </source>
</reference>